<dbReference type="AlphaFoldDB" id="A0AAV4X3F2"/>
<sequence>MCDPKGNDHMLEMWKNQFYQQYMQINKMVQWQHQTFNNASYPWKNFANISYPHQNLADSRNPQQNSAYNPYPQQHWVYNPYPQQHWVYNPYPQQHWVYNPYPQQNFENSQCTDNCARHQNLQQDRGYKSPRKLHSAYINQANYNNTVYDNYSNVANCSEDNITDDDDSECELVFNFDCIMAMRAEKGKKLILKIKKEEEKEKDDDDDSESIASIEFIDAIVDKNFEFVALNSAQQLETFRGKPRKPNAQGDMDEEMEIRTHLYGDKAKVIAELETSMTAIFDQLCDHHQPIMFTPTM</sequence>
<gene>
    <name evidence="1" type="ORF">CEXT_233431</name>
</gene>
<evidence type="ECO:0000313" key="1">
    <source>
        <dbReference type="EMBL" id="GIY88293.1"/>
    </source>
</evidence>
<dbReference type="EMBL" id="BPLR01017044">
    <property type="protein sequence ID" value="GIY88293.1"/>
    <property type="molecule type" value="Genomic_DNA"/>
</dbReference>
<name>A0AAV4X3F2_CAEEX</name>
<evidence type="ECO:0000313" key="2">
    <source>
        <dbReference type="Proteomes" id="UP001054945"/>
    </source>
</evidence>
<proteinExistence type="predicted"/>
<comment type="caution">
    <text evidence="1">The sequence shown here is derived from an EMBL/GenBank/DDBJ whole genome shotgun (WGS) entry which is preliminary data.</text>
</comment>
<protein>
    <submittedName>
        <fullName evidence="1">Uncharacterized protein</fullName>
    </submittedName>
</protein>
<reference evidence="1 2" key="1">
    <citation type="submission" date="2021-06" db="EMBL/GenBank/DDBJ databases">
        <title>Caerostris extrusa draft genome.</title>
        <authorList>
            <person name="Kono N."/>
            <person name="Arakawa K."/>
        </authorList>
    </citation>
    <scope>NUCLEOTIDE SEQUENCE [LARGE SCALE GENOMIC DNA]</scope>
</reference>
<organism evidence="1 2">
    <name type="scientific">Caerostris extrusa</name>
    <name type="common">Bark spider</name>
    <name type="synonym">Caerostris bankana</name>
    <dbReference type="NCBI Taxonomy" id="172846"/>
    <lineage>
        <taxon>Eukaryota</taxon>
        <taxon>Metazoa</taxon>
        <taxon>Ecdysozoa</taxon>
        <taxon>Arthropoda</taxon>
        <taxon>Chelicerata</taxon>
        <taxon>Arachnida</taxon>
        <taxon>Araneae</taxon>
        <taxon>Araneomorphae</taxon>
        <taxon>Entelegynae</taxon>
        <taxon>Araneoidea</taxon>
        <taxon>Araneidae</taxon>
        <taxon>Caerostris</taxon>
    </lineage>
</organism>
<keyword evidence="2" id="KW-1185">Reference proteome</keyword>
<dbReference type="Proteomes" id="UP001054945">
    <property type="component" value="Unassembled WGS sequence"/>
</dbReference>
<accession>A0AAV4X3F2</accession>